<evidence type="ECO:0000256" key="1">
    <source>
        <dbReference type="SAM" id="MobiDB-lite"/>
    </source>
</evidence>
<comment type="caution">
    <text evidence="2">The sequence shown here is derived from an EMBL/GenBank/DDBJ whole genome shotgun (WGS) entry which is preliminary data.</text>
</comment>
<dbReference type="RefSeq" id="WP_344553153.1">
    <property type="nucleotide sequence ID" value="NZ_BAAANS010000022.1"/>
</dbReference>
<organism evidence="2 3">
    <name type="scientific">Kitasatospora saccharophila</name>
    <dbReference type="NCBI Taxonomy" id="407973"/>
    <lineage>
        <taxon>Bacteria</taxon>
        <taxon>Bacillati</taxon>
        <taxon>Actinomycetota</taxon>
        <taxon>Actinomycetes</taxon>
        <taxon>Kitasatosporales</taxon>
        <taxon>Streptomycetaceae</taxon>
        <taxon>Kitasatospora</taxon>
    </lineage>
</organism>
<feature type="region of interest" description="Disordered" evidence="1">
    <location>
        <begin position="1"/>
        <end position="25"/>
    </location>
</feature>
<gene>
    <name evidence="2" type="ORF">GCM10009759_35210</name>
</gene>
<proteinExistence type="predicted"/>
<evidence type="ECO:0000313" key="3">
    <source>
        <dbReference type="Proteomes" id="UP001500897"/>
    </source>
</evidence>
<sequence>MGLDGAQGGRRGIDAGPWDVREGGRPRTELADLGGLLVPLLPGEEVRVGVPRNSDQVVSVTVARSPRALRLQAWHAQRSDAWAEVRQGFAANVLDMGGEARECAGPYGAEPRCEVLGEVLTTGRPAWTSFSVFGCDGPGWMLRAVASGVGADRGPADWSYAFFAGTVVAPSAVPTVVPASPVGFGSFQPGLHLKPVLLRVPDGGAATTTGPLPLADRWW</sequence>
<evidence type="ECO:0000313" key="2">
    <source>
        <dbReference type="EMBL" id="GAA2101482.1"/>
    </source>
</evidence>
<name>A0ABN2WZ64_9ACTN</name>
<keyword evidence="3" id="KW-1185">Reference proteome</keyword>
<evidence type="ECO:0008006" key="4">
    <source>
        <dbReference type="Google" id="ProtNLM"/>
    </source>
</evidence>
<dbReference type="EMBL" id="BAAANS010000022">
    <property type="protein sequence ID" value="GAA2101482.1"/>
    <property type="molecule type" value="Genomic_DNA"/>
</dbReference>
<dbReference type="Pfam" id="PF12502">
    <property type="entry name" value="DUF3710"/>
    <property type="match status" value="1"/>
</dbReference>
<accession>A0ABN2WZ64</accession>
<dbReference type="InterPro" id="IPR022183">
    <property type="entry name" value="DUF3710"/>
</dbReference>
<dbReference type="Proteomes" id="UP001500897">
    <property type="component" value="Unassembled WGS sequence"/>
</dbReference>
<protein>
    <recommendedName>
        <fullName evidence="4">DUF3710 domain-containing protein</fullName>
    </recommendedName>
</protein>
<reference evidence="2 3" key="1">
    <citation type="journal article" date="2019" name="Int. J. Syst. Evol. Microbiol.">
        <title>The Global Catalogue of Microorganisms (GCM) 10K type strain sequencing project: providing services to taxonomists for standard genome sequencing and annotation.</title>
        <authorList>
            <consortium name="The Broad Institute Genomics Platform"/>
            <consortium name="The Broad Institute Genome Sequencing Center for Infectious Disease"/>
            <person name="Wu L."/>
            <person name="Ma J."/>
        </authorList>
    </citation>
    <scope>NUCLEOTIDE SEQUENCE [LARGE SCALE GENOMIC DNA]</scope>
    <source>
        <strain evidence="2 3">JCM 14559</strain>
    </source>
</reference>
<feature type="compositionally biased region" description="Gly residues" evidence="1">
    <location>
        <begin position="1"/>
        <end position="10"/>
    </location>
</feature>